<sequence length="172" mass="20264">METERKFLLRRLPGNLADYEKKKIEQGYLCTNPVIRIRKSNEEYYMTYKSRLNVQADSRVALVCEEVELPLTKEAYYHLREKADSRLITKNRYLIPLSDGLKAELDIFEGELKGLIFAEVEFKSEEEAKDFKMPDWFLEEVTFDDRYKNNVLAMTENLSELKLGLTKEESDS</sequence>
<evidence type="ECO:0000256" key="1">
    <source>
        <dbReference type="PIRSR" id="PIRSR016487-1"/>
    </source>
</evidence>
<dbReference type="InterPro" id="IPR012042">
    <property type="entry name" value="NeuTTM/CthTTM-like"/>
</dbReference>
<dbReference type="SMART" id="SM01118">
    <property type="entry name" value="CYTH"/>
    <property type="match status" value="1"/>
</dbReference>
<dbReference type="OrthoDB" id="9805588at2"/>
<name>A0A1M7YM57_9FIRM</name>
<dbReference type="SUPFAM" id="SSF55154">
    <property type="entry name" value="CYTH-like phosphatases"/>
    <property type="match status" value="1"/>
</dbReference>
<organism evidence="3 4">
    <name type="scientific">Anaerocolumna xylanovorans DSM 12503</name>
    <dbReference type="NCBI Taxonomy" id="1121345"/>
    <lineage>
        <taxon>Bacteria</taxon>
        <taxon>Bacillati</taxon>
        <taxon>Bacillota</taxon>
        <taxon>Clostridia</taxon>
        <taxon>Lachnospirales</taxon>
        <taxon>Lachnospiraceae</taxon>
        <taxon>Anaerocolumna</taxon>
    </lineage>
</organism>
<dbReference type="STRING" id="1121345.SAMN02745217_04271"/>
<evidence type="ECO:0000313" key="4">
    <source>
        <dbReference type="Proteomes" id="UP000184612"/>
    </source>
</evidence>
<protein>
    <submittedName>
        <fullName evidence="3">CYTH domain-containing protein</fullName>
    </submittedName>
</protein>
<reference evidence="3 4" key="1">
    <citation type="submission" date="2016-12" db="EMBL/GenBank/DDBJ databases">
        <authorList>
            <person name="Song W.-J."/>
            <person name="Kurnit D.M."/>
        </authorList>
    </citation>
    <scope>NUCLEOTIDE SEQUENCE [LARGE SCALE GENOMIC DNA]</scope>
    <source>
        <strain evidence="3 4">DSM 12503</strain>
    </source>
</reference>
<dbReference type="EMBL" id="FRFD01000014">
    <property type="protein sequence ID" value="SHO53743.1"/>
    <property type="molecule type" value="Genomic_DNA"/>
</dbReference>
<accession>A0A1M7YM57</accession>
<dbReference type="AlphaFoldDB" id="A0A1M7YM57"/>
<gene>
    <name evidence="3" type="ORF">SAMN02745217_04271</name>
</gene>
<dbReference type="Proteomes" id="UP000184612">
    <property type="component" value="Unassembled WGS sequence"/>
</dbReference>
<dbReference type="Pfam" id="PF01928">
    <property type="entry name" value="CYTH"/>
    <property type="match status" value="1"/>
</dbReference>
<evidence type="ECO:0000313" key="3">
    <source>
        <dbReference type="EMBL" id="SHO53743.1"/>
    </source>
</evidence>
<evidence type="ECO:0000259" key="2">
    <source>
        <dbReference type="PROSITE" id="PS51707"/>
    </source>
</evidence>
<feature type="domain" description="CYTH" evidence="2">
    <location>
        <begin position="1"/>
        <end position="154"/>
    </location>
</feature>
<dbReference type="InterPro" id="IPR023577">
    <property type="entry name" value="CYTH_domain"/>
</dbReference>
<dbReference type="CDD" id="cd07761">
    <property type="entry name" value="CYTH-like_CthTTM-like"/>
    <property type="match status" value="1"/>
</dbReference>
<dbReference type="InterPro" id="IPR033469">
    <property type="entry name" value="CYTH-like_dom_sf"/>
</dbReference>
<dbReference type="PANTHER" id="PTHR40114:SF1">
    <property type="entry name" value="SLR0698 PROTEIN"/>
    <property type="match status" value="1"/>
</dbReference>
<dbReference type="RefSeq" id="WP_073590901.1">
    <property type="nucleotide sequence ID" value="NZ_FRFD01000014.1"/>
</dbReference>
<dbReference type="PROSITE" id="PS51707">
    <property type="entry name" value="CYTH"/>
    <property type="match status" value="1"/>
</dbReference>
<keyword evidence="4" id="KW-1185">Reference proteome</keyword>
<dbReference type="PANTHER" id="PTHR40114">
    <property type="entry name" value="SLR0698 PROTEIN"/>
    <property type="match status" value="1"/>
</dbReference>
<proteinExistence type="predicted"/>
<dbReference type="PIRSF" id="PIRSF016487">
    <property type="entry name" value="CYTH_UCP016487"/>
    <property type="match status" value="1"/>
</dbReference>
<dbReference type="Gene3D" id="2.40.320.10">
    <property type="entry name" value="Hypothetical Protein Pfu-838710-001"/>
    <property type="match status" value="1"/>
</dbReference>
<feature type="active site" description="Proton acceptor" evidence="1">
    <location>
        <position position="28"/>
    </location>
</feature>